<proteinExistence type="predicted"/>
<evidence type="ECO:0000313" key="3">
    <source>
        <dbReference type="EMBL" id="VAX12889.1"/>
    </source>
</evidence>
<accession>A0A3B1B3H0</accession>
<evidence type="ECO:0000259" key="2">
    <source>
        <dbReference type="Pfam" id="PF01266"/>
    </source>
</evidence>
<dbReference type="PANTHER" id="PTHR13847">
    <property type="entry name" value="SARCOSINE DEHYDROGENASE-RELATED"/>
    <property type="match status" value="1"/>
</dbReference>
<feature type="domain" description="FAD dependent oxidoreductase" evidence="2">
    <location>
        <begin position="5"/>
        <end position="295"/>
    </location>
</feature>
<name>A0A3B1B3H0_9ZZZZ</name>
<dbReference type="SUPFAM" id="SSF54373">
    <property type="entry name" value="FAD-linked reductases, C-terminal domain"/>
    <property type="match status" value="1"/>
</dbReference>
<dbReference type="Gene3D" id="3.50.50.60">
    <property type="entry name" value="FAD/NAD(P)-binding domain"/>
    <property type="match status" value="1"/>
</dbReference>
<dbReference type="GO" id="GO:0043799">
    <property type="term" value="F:glycine oxidase activity"/>
    <property type="evidence" value="ECO:0007669"/>
    <property type="project" value="UniProtKB-EC"/>
</dbReference>
<gene>
    <name evidence="3" type="ORF">MNBD_GAMMA24-1378</name>
</gene>
<protein>
    <submittedName>
        <fullName evidence="3">Glycine oxidase ThiO</fullName>
        <ecNumber evidence="3">1.4.3.19</ecNumber>
    </submittedName>
</protein>
<dbReference type="InterPro" id="IPR006076">
    <property type="entry name" value="FAD-dep_OxRdtase"/>
</dbReference>
<sequence length="319" mass="34776">SPLYPWRYADAVSALARWSQAHYPAFIQQLQEQSGIDPQLQGNGLLILDMEEVGEANNWAQRWGYRLEQPGADDIRSLEPALGEAPEAALWLPEVAHVRNPRLLKSLKESLVNQGIVIKERSTVKMLAQSGGRVQGVVLENETLPAANVLVAGGAWSGKLLAATGLDLPVRPVRGQMILYRGQPGLVSRIVLSHDRYVIARRDGRVLVGSTLEETGFDCSTTESARKALAVEALRLIPALANYAIEHHWAGLRPASPEGIPYIGTHPEIAGLYVNSGHFRNGVVLGLASARLLADILLGREPIVPVQAYEIPIVNKRLN</sequence>
<reference evidence="3" key="1">
    <citation type="submission" date="2018-06" db="EMBL/GenBank/DDBJ databases">
        <authorList>
            <person name="Zhirakovskaya E."/>
        </authorList>
    </citation>
    <scope>NUCLEOTIDE SEQUENCE</scope>
</reference>
<dbReference type="Pfam" id="PF01266">
    <property type="entry name" value="DAO"/>
    <property type="match status" value="1"/>
</dbReference>
<evidence type="ECO:0000256" key="1">
    <source>
        <dbReference type="ARBA" id="ARBA00023002"/>
    </source>
</evidence>
<organism evidence="3">
    <name type="scientific">hydrothermal vent metagenome</name>
    <dbReference type="NCBI Taxonomy" id="652676"/>
    <lineage>
        <taxon>unclassified sequences</taxon>
        <taxon>metagenomes</taxon>
        <taxon>ecological metagenomes</taxon>
    </lineage>
</organism>
<dbReference type="InterPro" id="IPR036188">
    <property type="entry name" value="FAD/NAD-bd_sf"/>
</dbReference>
<dbReference type="EC" id="1.4.3.19" evidence="3"/>
<keyword evidence="1 3" id="KW-0560">Oxidoreductase</keyword>
<dbReference type="AlphaFoldDB" id="A0A3B1B3H0"/>
<dbReference type="PANTHER" id="PTHR13847:SF289">
    <property type="entry name" value="GLYCINE OXIDASE"/>
    <property type="match status" value="1"/>
</dbReference>
<dbReference type="EMBL" id="UOFZ01000067">
    <property type="protein sequence ID" value="VAX12889.1"/>
    <property type="molecule type" value="Genomic_DNA"/>
</dbReference>
<dbReference type="SUPFAM" id="SSF51905">
    <property type="entry name" value="FAD/NAD(P)-binding domain"/>
    <property type="match status" value="1"/>
</dbReference>
<dbReference type="GO" id="GO:0005737">
    <property type="term" value="C:cytoplasm"/>
    <property type="evidence" value="ECO:0007669"/>
    <property type="project" value="TreeGrafter"/>
</dbReference>
<feature type="non-terminal residue" evidence="3">
    <location>
        <position position="1"/>
    </location>
</feature>
<dbReference type="Gene3D" id="3.30.9.10">
    <property type="entry name" value="D-Amino Acid Oxidase, subunit A, domain 2"/>
    <property type="match status" value="1"/>
</dbReference>